<accession>A0A7L5E3Y6</accession>
<proteinExistence type="predicted"/>
<sequence length="899" mass="100856">MLLCLSSRAQVIPKVNCSFEKDTVDIAYASTFTNKLHVRNSGHTVIHLTKQTTSNLGALITTPDTIILQPLAERTFPVKYFSSKESINSKLQPFTVRYVSSELNAKPVQATFYSRLTEPEQLFMQATDPIIYIDPETQQVAFHVKVINRGYTASAVKISIQSASEALWFNEPVQKVEVEPETEHLVTFKASLLAKKISHADLQVNINMENQAGKSIGSRQINVVLLSSNKSLAGHTNELTPDNTIGLTSVSGDNARQYMLRGNGNLKLSADSKLNYNLNANYYNTESAFDLRDTYIGFENKNLALKAGTIAENLEMPLYGRGFKASGTVDKSTVNLYYVNNAYLLYSNVTTNQLTHAPNTWAGSYEYRYNKDSFFEATYIHQDDDLHQLKTDLTSVNGHIQLNKTQALNVTAGYSTESNTATLQNKMGYAAGFNYSGSFNKFDLVSDNFISSAYYSGLRRGTLQLNEQLSYPLSATIRLVARYTKLENNPSYLGTNVFAAAYNNLNTYEMAASIRAGNHFFISLRPYLQQQSVKSIQFSLPSLGEVSALAHRLAMDLRYTFPDNSTLSMNTDYGMMYNQQLHTKQPSLRVTLNYYAGLFGLNAFALTGPYYLLDQYYLLYNQYNTNYSVAPYVNFSFFKHRLNLNLSNSFNYSKSYVGTFTNGFSGLTKVNLPGNWALSAQVYYNQYSGYNRYQSQLGVLKSFAVTGNADKHKLELCFFEDDNGNGIQDEHESIKPGVLVSVDNNMAQSNEHGKVVYTDIASGLHHVQLVDAKGWSCSTLNDILLHKNIKYPVALTRNVVLTGRIQLVKQKYQQSAVVLEGIRITARDMENRTYFTLTDEQGQFSLSLPVNQYTISTNASGQNYTITNPSQTITLTKDKADPVTFTLIDHSQKVEVRRF</sequence>
<name>A0A7L5E3Y6_9SPHI</name>
<dbReference type="RefSeq" id="WP_169608785.1">
    <property type="nucleotide sequence ID" value="NZ_CP051682.1"/>
</dbReference>
<keyword evidence="1" id="KW-0645">Protease</keyword>
<dbReference type="GO" id="GO:0004180">
    <property type="term" value="F:carboxypeptidase activity"/>
    <property type="evidence" value="ECO:0007669"/>
    <property type="project" value="UniProtKB-KW"/>
</dbReference>
<protein>
    <submittedName>
        <fullName evidence="1">Carboxypeptidase regulatory-like domain-containing protein</fullName>
    </submittedName>
</protein>
<reference evidence="1 2" key="1">
    <citation type="submission" date="2020-04" db="EMBL/GenBank/DDBJ databases">
        <title>Genome sequencing of novel species.</title>
        <authorList>
            <person name="Heo J."/>
            <person name="Kim S.-J."/>
            <person name="Kim J.-S."/>
            <person name="Hong S.-B."/>
            <person name="Kwon S.-W."/>
        </authorList>
    </citation>
    <scope>NUCLEOTIDE SEQUENCE [LARGE SCALE GENOMIC DNA]</scope>
    <source>
        <strain evidence="1 2">F39-2</strain>
    </source>
</reference>
<dbReference type="EMBL" id="CP051682">
    <property type="protein sequence ID" value="QJD96989.1"/>
    <property type="molecule type" value="Genomic_DNA"/>
</dbReference>
<dbReference type="SUPFAM" id="SSF49464">
    <property type="entry name" value="Carboxypeptidase regulatory domain-like"/>
    <property type="match status" value="1"/>
</dbReference>
<organism evidence="1 2">
    <name type="scientific">Mucilaginibacter robiniae</name>
    <dbReference type="NCBI Taxonomy" id="2728022"/>
    <lineage>
        <taxon>Bacteria</taxon>
        <taxon>Pseudomonadati</taxon>
        <taxon>Bacteroidota</taxon>
        <taxon>Sphingobacteriia</taxon>
        <taxon>Sphingobacteriales</taxon>
        <taxon>Sphingobacteriaceae</taxon>
        <taxon>Mucilaginibacter</taxon>
    </lineage>
</organism>
<keyword evidence="1" id="KW-0121">Carboxypeptidase</keyword>
<dbReference type="Proteomes" id="UP000503278">
    <property type="component" value="Chromosome"/>
</dbReference>
<dbReference type="AlphaFoldDB" id="A0A7L5E3Y6"/>
<dbReference type="KEGG" id="mrob:HH214_14480"/>
<evidence type="ECO:0000313" key="1">
    <source>
        <dbReference type="EMBL" id="QJD96989.1"/>
    </source>
</evidence>
<keyword evidence="2" id="KW-1185">Reference proteome</keyword>
<keyword evidence="1" id="KW-0378">Hydrolase</keyword>
<evidence type="ECO:0000313" key="2">
    <source>
        <dbReference type="Proteomes" id="UP000503278"/>
    </source>
</evidence>
<dbReference type="InterPro" id="IPR008969">
    <property type="entry name" value="CarboxyPept-like_regulatory"/>
</dbReference>
<gene>
    <name evidence="1" type="ORF">HH214_14480</name>
</gene>